<dbReference type="EMBL" id="JAQIIO010000001">
    <property type="protein sequence ID" value="MDA5092518.1"/>
    <property type="molecule type" value="Genomic_DNA"/>
</dbReference>
<evidence type="ECO:0000256" key="8">
    <source>
        <dbReference type="ARBA" id="ARBA00023304"/>
    </source>
</evidence>
<dbReference type="Gene3D" id="3.30.470.10">
    <property type="match status" value="1"/>
</dbReference>
<dbReference type="InterPro" id="IPR050571">
    <property type="entry name" value="Class-IV_PLP-Dep_Aminotrnsfr"/>
</dbReference>
<proteinExistence type="inferred from homology"/>
<accession>A0ABT4VWA7</accession>
<dbReference type="Pfam" id="PF01063">
    <property type="entry name" value="Aminotran_4"/>
    <property type="match status" value="1"/>
</dbReference>
<comment type="function">
    <text evidence="1">Acts on leucine, isoleucine and valine.</text>
</comment>
<evidence type="ECO:0000256" key="1">
    <source>
        <dbReference type="ARBA" id="ARBA00003109"/>
    </source>
</evidence>
<keyword evidence="8" id="KW-0100">Branched-chain amino acid biosynthesis</keyword>
<dbReference type="InterPro" id="IPR036038">
    <property type="entry name" value="Aminotransferase-like"/>
</dbReference>
<keyword evidence="12" id="KW-0808">Transferase</keyword>
<comment type="caution">
    <text evidence="12">The sequence shown here is derived from an EMBL/GenBank/DDBJ whole genome shotgun (WGS) entry which is preliminary data.</text>
</comment>
<dbReference type="Gene3D" id="3.20.10.10">
    <property type="entry name" value="D-amino Acid Aminotransferase, subunit A, domain 2"/>
    <property type="match status" value="1"/>
</dbReference>
<dbReference type="PANTHER" id="PTHR42743">
    <property type="entry name" value="AMINO-ACID AMINOTRANSFERASE"/>
    <property type="match status" value="1"/>
</dbReference>
<reference evidence="12 13" key="1">
    <citation type="submission" date="2023-01" db="EMBL/GenBank/DDBJ databases">
        <authorList>
            <person name="Yoon J.-W."/>
        </authorList>
    </citation>
    <scope>NUCLEOTIDE SEQUENCE [LARGE SCALE GENOMIC DNA]</scope>
    <source>
        <strain evidence="12 13">KMU-50</strain>
    </source>
</reference>
<dbReference type="SUPFAM" id="SSF56752">
    <property type="entry name" value="D-aminoacid aminotransferase-like PLP-dependent enzymes"/>
    <property type="match status" value="1"/>
</dbReference>
<dbReference type="NCBIfam" id="NF005729">
    <property type="entry name" value="PRK07546.1-3"/>
    <property type="match status" value="1"/>
</dbReference>
<organism evidence="12 13">
    <name type="scientific">Aliiroseovarius salicola</name>
    <dbReference type="NCBI Taxonomy" id="3009082"/>
    <lineage>
        <taxon>Bacteria</taxon>
        <taxon>Pseudomonadati</taxon>
        <taxon>Pseudomonadota</taxon>
        <taxon>Alphaproteobacteria</taxon>
        <taxon>Rhodobacterales</taxon>
        <taxon>Paracoccaceae</taxon>
        <taxon>Aliiroseovarius</taxon>
    </lineage>
</organism>
<dbReference type="InterPro" id="IPR043132">
    <property type="entry name" value="BCAT-like_C"/>
</dbReference>
<evidence type="ECO:0000256" key="9">
    <source>
        <dbReference type="ARBA" id="ARBA00048212"/>
    </source>
</evidence>
<evidence type="ECO:0000256" key="4">
    <source>
        <dbReference type="ARBA" id="ARBA00005072"/>
    </source>
</evidence>
<evidence type="ECO:0000256" key="2">
    <source>
        <dbReference type="ARBA" id="ARBA00004824"/>
    </source>
</evidence>
<evidence type="ECO:0000256" key="10">
    <source>
        <dbReference type="ARBA" id="ARBA00048798"/>
    </source>
</evidence>
<evidence type="ECO:0000256" key="5">
    <source>
        <dbReference type="ARBA" id="ARBA00009320"/>
    </source>
</evidence>
<evidence type="ECO:0000256" key="6">
    <source>
        <dbReference type="ARBA" id="ARBA00013053"/>
    </source>
</evidence>
<comment type="catalytic activity">
    <reaction evidence="10">
        <text>L-isoleucine + 2-oxoglutarate = (S)-3-methyl-2-oxopentanoate + L-glutamate</text>
        <dbReference type="Rhea" id="RHEA:24801"/>
        <dbReference type="ChEBI" id="CHEBI:16810"/>
        <dbReference type="ChEBI" id="CHEBI:29985"/>
        <dbReference type="ChEBI" id="CHEBI:35146"/>
        <dbReference type="ChEBI" id="CHEBI:58045"/>
        <dbReference type="EC" id="2.6.1.42"/>
    </reaction>
</comment>
<keyword evidence="8" id="KW-0028">Amino-acid biosynthesis</keyword>
<name>A0ABT4VWA7_9RHOB</name>
<evidence type="ECO:0000256" key="11">
    <source>
        <dbReference type="ARBA" id="ARBA00049229"/>
    </source>
</evidence>
<dbReference type="InterPro" id="IPR043131">
    <property type="entry name" value="BCAT-like_N"/>
</dbReference>
<dbReference type="EC" id="2.6.1.42" evidence="6"/>
<keyword evidence="12" id="KW-0032">Aminotransferase</keyword>
<comment type="pathway">
    <text evidence="2">Amino-acid biosynthesis; L-isoleucine biosynthesis; L-isoleucine from 2-oxobutanoate: step 4/4.</text>
</comment>
<comment type="catalytic activity">
    <reaction evidence="11">
        <text>L-leucine + 2-oxoglutarate = 4-methyl-2-oxopentanoate + L-glutamate</text>
        <dbReference type="Rhea" id="RHEA:18321"/>
        <dbReference type="ChEBI" id="CHEBI:16810"/>
        <dbReference type="ChEBI" id="CHEBI:17865"/>
        <dbReference type="ChEBI" id="CHEBI:29985"/>
        <dbReference type="ChEBI" id="CHEBI:57427"/>
        <dbReference type="EC" id="2.6.1.42"/>
    </reaction>
</comment>
<evidence type="ECO:0000313" key="12">
    <source>
        <dbReference type="EMBL" id="MDA5092518.1"/>
    </source>
</evidence>
<keyword evidence="13" id="KW-1185">Reference proteome</keyword>
<gene>
    <name evidence="12" type="ORF">O2N63_00245</name>
</gene>
<comment type="catalytic activity">
    <reaction evidence="9">
        <text>L-valine + 2-oxoglutarate = 3-methyl-2-oxobutanoate + L-glutamate</text>
        <dbReference type="Rhea" id="RHEA:24813"/>
        <dbReference type="ChEBI" id="CHEBI:11851"/>
        <dbReference type="ChEBI" id="CHEBI:16810"/>
        <dbReference type="ChEBI" id="CHEBI:29985"/>
        <dbReference type="ChEBI" id="CHEBI:57762"/>
        <dbReference type="EC" id="2.6.1.42"/>
    </reaction>
</comment>
<protein>
    <recommendedName>
        <fullName evidence="7">Probable branched-chain-amino-acid aminotransferase</fullName>
        <ecNumber evidence="6">2.6.1.42</ecNumber>
    </recommendedName>
</protein>
<sequence length="215" mass="24094">MESPLCRSITDLPERTQLIETFALGPDGVDRLDLHMSRMARSADALGFEFDEPKARVLVSGTDASEPLRARLTLSRDGMLDLSTAPMPAPATMWRFAIHDTRLSSHDLLLLHKTTQRELYNSARAALPSDIDEWVFLNERDEICEGTITNIAARIEGRWLTPPLASGCLPGTFRQHLLNLGEIEEAVLHPSDLHRAEEIHLMNALRERIPVQLVS</sequence>
<dbReference type="Proteomes" id="UP001528040">
    <property type="component" value="Unassembled WGS sequence"/>
</dbReference>
<comment type="pathway">
    <text evidence="4">Amino-acid biosynthesis; L-leucine biosynthesis; L-leucine from 3-methyl-2-oxobutanoate: step 4/4.</text>
</comment>
<evidence type="ECO:0000256" key="3">
    <source>
        <dbReference type="ARBA" id="ARBA00004931"/>
    </source>
</evidence>
<evidence type="ECO:0000256" key="7">
    <source>
        <dbReference type="ARBA" id="ARBA00014472"/>
    </source>
</evidence>
<evidence type="ECO:0000313" key="13">
    <source>
        <dbReference type="Proteomes" id="UP001528040"/>
    </source>
</evidence>
<dbReference type="GO" id="GO:0008483">
    <property type="term" value="F:transaminase activity"/>
    <property type="evidence" value="ECO:0007669"/>
    <property type="project" value="UniProtKB-KW"/>
</dbReference>
<comment type="pathway">
    <text evidence="3">Amino-acid biosynthesis; L-valine biosynthesis; L-valine from pyruvate: step 4/4.</text>
</comment>
<dbReference type="InterPro" id="IPR001544">
    <property type="entry name" value="Aminotrans_IV"/>
</dbReference>
<dbReference type="PANTHER" id="PTHR42743:SF11">
    <property type="entry name" value="AMINODEOXYCHORISMATE LYASE"/>
    <property type="match status" value="1"/>
</dbReference>
<comment type="similarity">
    <text evidence="5">Belongs to the class-IV pyridoxal-phosphate-dependent aminotransferase family.</text>
</comment>
<dbReference type="RefSeq" id="WP_271051991.1">
    <property type="nucleotide sequence ID" value="NZ_JAQIIO010000001.1"/>
</dbReference>